<organism evidence="6 7">
    <name type="scientific">Cognatiyoonia koreensis</name>
    <dbReference type="NCBI Taxonomy" id="364200"/>
    <lineage>
        <taxon>Bacteria</taxon>
        <taxon>Pseudomonadati</taxon>
        <taxon>Pseudomonadota</taxon>
        <taxon>Alphaproteobacteria</taxon>
        <taxon>Rhodobacterales</taxon>
        <taxon>Paracoccaceae</taxon>
        <taxon>Cognatiyoonia</taxon>
    </lineage>
</organism>
<dbReference type="AlphaFoldDB" id="A0A1I0RFZ1"/>
<dbReference type="STRING" id="364200.SAMN04488515_2564"/>
<evidence type="ECO:0000256" key="3">
    <source>
        <dbReference type="ARBA" id="ARBA00022801"/>
    </source>
</evidence>
<evidence type="ECO:0000259" key="5">
    <source>
        <dbReference type="PROSITE" id="PS51935"/>
    </source>
</evidence>
<keyword evidence="7" id="KW-1185">Reference proteome</keyword>
<dbReference type="InterPro" id="IPR000064">
    <property type="entry name" value="NLP_P60_dom"/>
</dbReference>
<keyword evidence="3" id="KW-0378">Hydrolase</keyword>
<dbReference type="PANTHER" id="PTHR47359">
    <property type="entry name" value="PEPTIDOGLYCAN DL-ENDOPEPTIDASE CWLO"/>
    <property type="match status" value="1"/>
</dbReference>
<dbReference type="Pfam" id="PF00877">
    <property type="entry name" value="NLPC_P60"/>
    <property type="match status" value="1"/>
</dbReference>
<reference evidence="6 7" key="1">
    <citation type="submission" date="2016-10" db="EMBL/GenBank/DDBJ databases">
        <authorList>
            <person name="de Groot N.N."/>
        </authorList>
    </citation>
    <scope>NUCLEOTIDE SEQUENCE [LARGE SCALE GENOMIC DNA]</scope>
    <source>
        <strain evidence="6 7">DSM 17925</strain>
    </source>
</reference>
<dbReference type="InterPro" id="IPR038765">
    <property type="entry name" value="Papain-like_cys_pep_sf"/>
</dbReference>
<dbReference type="Pfam" id="PF18348">
    <property type="entry name" value="SH3_16"/>
    <property type="match status" value="1"/>
</dbReference>
<accession>A0A1I0RFZ1</accession>
<dbReference type="PROSITE" id="PS51935">
    <property type="entry name" value="NLPC_P60"/>
    <property type="match status" value="1"/>
</dbReference>
<dbReference type="Gene3D" id="3.90.1720.10">
    <property type="entry name" value="endopeptidase domain like (from Nostoc punctiforme)"/>
    <property type="match status" value="1"/>
</dbReference>
<dbReference type="GO" id="GO:0006508">
    <property type="term" value="P:proteolysis"/>
    <property type="evidence" value="ECO:0007669"/>
    <property type="project" value="UniProtKB-KW"/>
</dbReference>
<evidence type="ECO:0000256" key="4">
    <source>
        <dbReference type="ARBA" id="ARBA00022807"/>
    </source>
</evidence>
<dbReference type="PANTHER" id="PTHR47359:SF3">
    <property type="entry name" value="NLP_P60 DOMAIN-CONTAINING PROTEIN-RELATED"/>
    <property type="match status" value="1"/>
</dbReference>
<keyword evidence="4" id="KW-0788">Thiol protease</keyword>
<name>A0A1I0RFZ1_9RHOB</name>
<evidence type="ECO:0000313" key="7">
    <source>
        <dbReference type="Proteomes" id="UP000199167"/>
    </source>
</evidence>
<dbReference type="Proteomes" id="UP000199167">
    <property type="component" value="Unassembled WGS sequence"/>
</dbReference>
<feature type="domain" description="NlpC/P60" evidence="5">
    <location>
        <begin position="153"/>
        <end position="276"/>
    </location>
</feature>
<evidence type="ECO:0000256" key="2">
    <source>
        <dbReference type="ARBA" id="ARBA00022670"/>
    </source>
</evidence>
<dbReference type="EMBL" id="FOIZ01000002">
    <property type="protein sequence ID" value="SEW39178.1"/>
    <property type="molecule type" value="Genomic_DNA"/>
</dbReference>
<dbReference type="OrthoDB" id="9813368at2"/>
<gene>
    <name evidence="6" type="ORF">SAMN04488515_2564</name>
</gene>
<protein>
    <submittedName>
        <fullName evidence="6">NlpC/P60 family protein</fullName>
    </submittedName>
</protein>
<dbReference type="GO" id="GO:0008234">
    <property type="term" value="F:cysteine-type peptidase activity"/>
    <property type="evidence" value="ECO:0007669"/>
    <property type="project" value="UniProtKB-KW"/>
</dbReference>
<keyword evidence="2" id="KW-0645">Protease</keyword>
<proteinExistence type="inferred from homology"/>
<dbReference type="InterPro" id="IPR041382">
    <property type="entry name" value="SH3_16"/>
</dbReference>
<dbReference type="InterPro" id="IPR051794">
    <property type="entry name" value="PG_Endopeptidase_C40"/>
</dbReference>
<dbReference type="RefSeq" id="WP_089995409.1">
    <property type="nucleotide sequence ID" value="NZ_FOIZ01000002.1"/>
</dbReference>
<dbReference type="SUPFAM" id="SSF54001">
    <property type="entry name" value="Cysteine proteinases"/>
    <property type="match status" value="1"/>
</dbReference>
<evidence type="ECO:0000313" key="6">
    <source>
        <dbReference type="EMBL" id="SEW39178.1"/>
    </source>
</evidence>
<evidence type="ECO:0000256" key="1">
    <source>
        <dbReference type="ARBA" id="ARBA00007074"/>
    </source>
</evidence>
<sequence>MTDQRLHPANARVAHESLRGTVDGVAFTQGISRSVAVPVLDLQVTADAARGSRDRQRLMGDLVNVLEDVDGRSFVVCPDGYVGYVDSTGLSDSVATTHFVSTMATHAFQDEDFKSTTRFHLPFGARLRVQAERQKFYETDVGYVPKKHLRPMDRPFEDPATIAQMHFGVPYLWGGNSTLGIDCSGLIQAALSACGINCPADSDMQCDDLGTALADDAKLQRGDLIFWKGHVGMMVDAETLIHANAHHMACRYEPFDQACLRIETQGDGPVQVRKRL</sequence>
<comment type="similarity">
    <text evidence="1">Belongs to the peptidase C40 family.</text>
</comment>